<evidence type="ECO:0000256" key="4">
    <source>
        <dbReference type="ARBA" id="ARBA00012086"/>
    </source>
</evidence>
<comment type="caution">
    <text evidence="12">Was originally thought to be a dihydrodipicolinate synthase (DHDPS), catalyzing the condensation of (S)-aspartate-beta-semialdehyde [(S)-ASA] and pyruvate to dihydrodipicolinate (DHDP). However, it was shown in E.coli that the product of the enzymatic reaction is not dihydrodipicolinate but in fact (4S)-4-hydroxy-2,3,4,5-tetrahydro-(2S)-dipicolinic acid (HTPA), and that the consecutive dehydration reaction leading to DHDP is not spontaneous but catalyzed by DapB.</text>
</comment>
<dbReference type="NCBIfam" id="TIGR00674">
    <property type="entry name" value="dapA"/>
    <property type="match status" value="1"/>
</dbReference>
<evidence type="ECO:0000256" key="10">
    <source>
        <dbReference type="ARBA" id="ARBA00023270"/>
    </source>
</evidence>
<keyword evidence="6 12" id="KW-0028">Amino-acid biosynthesis</keyword>
<keyword evidence="8 12" id="KW-0457">Lysine biosynthesis</keyword>
<dbReference type="InterPro" id="IPR002220">
    <property type="entry name" value="DapA-like"/>
</dbReference>
<evidence type="ECO:0000256" key="6">
    <source>
        <dbReference type="ARBA" id="ARBA00022605"/>
    </source>
</evidence>
<evidence type="ECO:0000256" key="8">
    <source>
        <dbReference type="ARBA" id="ARBA00023154"/>
    </source>
</evidence>
<comment type="subcellular location">
    <subcellularLocation>
        <location evidence="12">Cytoplasm</location>
    </subcellularLocation>
</comment>
<feature type="binding site" evidence="12">
    <location>
        <position position="207"/>
    </location>
    <ligand>
        <name>pyruvate</name>
        <dbReference type="ChEBI" id="CHEBI:15361"/>
    </ligand>
</feature>
<gene>
    <name evidence="12 14" type="primary">dapA</name>
    <name evidence="14" type="ORF">GCM10023350_02150</name>
</gene>
<evidence type="ECO:0000256" key="12">
    <source>
        <dbReference type="HAMAP-Rule" id="MF_00418"/>
    </source>
</evidence>
<dbReference type="PANTHER" id="PTHR12128">
    <property type="entry name" value="DIHYDRODIPICOLINATE SYNTHASE"/>
    <property type="match status" value="1"/>
</dbReference>
<dbReference type="Proteomes" id="UP001499882">
    <property type="component" value="Unassembled WGS sequence"/>
</dbReference>
<protein>
    <recommendedName>
        <fullName evidence="4 12">4-hydroxy-tetrahydrodipicolinate synthase</fullName>
        <shortName evidence="12">HTPA synthase</shortName>
        <ecNumber evidence="4 12">4.3.3.7</ecNumber>
    </recommendedName>
</protein>
<reference evidence="15" key="1">
    <citation type="journal article" date="2019" name="Int. J. Syst. Evol. Microbiol.">
        <title>The Global Catalogue of Microorganisms (GCM) 10K type strain sequencing project: providing services to taxonomists for standard genome sequencing and annotation.</title>
        <authorList>
            <consortium name="The Broad Institute Genomics Platform"/>
            <consortium name="The Broad Institute Genome Sequencing Center for Infectious Disease"/>
            <person name="Wu L."/>
            <person name="Ma J."/>
        </authorList>
    </citation>
    <scope>NUCLEOTIDE SEQUENCE [LARGE SCALE GENOMIC DNA]</scope>
    <source>
        <strain evidence="15">JCM 18532</strain>
    </source>
</reference>
<evidence type="ECO:0000256" key="9">
    <source>
        <dbReference type="ARBA" id="ARBA00023239"/>
    </source>
</evidence>
<dbReference type="HAMAP" id="MF_00418">
    <property type="entry name" value="DapA"/>
    <property type="match status" value="1"/>
</dbReference>
<keyword evidence="10 12" id="KW-0704">Schiff base</keyword>
<accession>A0ABP8Y838</accession>
<keyword evidence="9 12" id="KW-0456">Lyase</keyword>
<feature type="site" description="Part of a proton relay during catalysis" evidence="12">
    <location>
        <position position="51"/>
    </location>
</feature>
<keyword evidence="7 12" id="KW-0220">Diaminopimelate biosynthesis</keyword>
<dbReference type="InterPro" id="IPR013785">
    <property type="entry name" value="Aldolase_TIM"/>
</dbReference>
<comment type="caution">
    <text evidence="14">The sequence shown here is derived from an EMBL/GenBank/DDBJ whole genome shotgun (WGS) entry which is preliminary data.</text>
</comment>
<dbReference type="InterPro" id="IPR005263">
    <property type="entry name" value="DapA"/>
</dbReference>
<comment type="similarity">
    <text evidence="3 12 13">Belongs to the DapA family.</text>
</comment>
<feature type="binding site" evidence="12">
    <location>
        <position position="52"/>
    </location>
    <ligand>
        <name>pyruvate</name>
        <dbReference type="ChEBI" id="CHEBI:15361"/>
    </ligand>
</feature>
<sequence>MTSVPAAPFGHVLTAMATAFHADGSVDLDGTARIATHLVDNGHDGVVVSGTTGESPTTTTEEDGAILAAVKDAVGDRATVVAGVGTNSTAHSIELAEQAAKVGADGLLLVTPYYNKPGQAGVLHHFTEVCRASDVPVMLYDVPGRTGTQISLETFEAAKQLDTVVAVKDAVGDFARGVKLTELGYAVYSGDDISNLGWLAHGAVGFVSVVGHAAGVQTKAMADAFWAGDSAEALTIFTRLLPAIDAVMGVANYGATTAKAALQLLGVLDNRNVRAPLVPLTDDEVAALRVGLAASGLL</sequence>
<dbReference type="PRINTS" id="PR00146">
    <property type="entry name" value="DHPICSNTHASE"/>
</dbReference>
<feature type="active site" description="Schiff-base intermediate with substrate" evidence="12">
    <location>
        <position position="168"/>
    </location>
</feature>
<proteinExistence type="inferred from homology"/>
<comment type="function">
    <text evidence="1 12">Catalyzes the condensation of (S)-aspartate-beta-semialdehyde [(S)-ASA] and pyruvate to 4-hydroxy-tetrahydrodipicolinate (HTPA).</text>
</comment>
<evidence type="ECO:0000256" key="5">
    <source>
        <dbReference type="ARBA" id="ARBA00022490"/>
    </source>
</evidence>
<dbReference type="PIRSF" id="PIRSF001365">
    <property type="entry name" value="DHDPS"/>
    <property type="match status" value="1"/>
</dbReference>
<dbReference type="PROSITE" id="PS00666">
    <property type="entry name" value="DHDPS_2"/>
    <property type="match status" value="1"/>
</dbReference>
<dbReference type="Pfam" id="PF00701">
    <property type="entry name" value="DHDPS"/>
    <property type="match status" value="1"/>
</dbReference>
<keyword evidence="15" id="KW-1185">Reference proteome</keyword>
<dbReference type="SUPFAM" id="SSF51569">
    <property type="entry name" value="Aldolase"/>
    <property type="match status" value="1"/>
</dbReference>
<evidence type="ECO:0000256" key="7">
    <source>
        <dbReference type="ARBA" id="ARBA00022915"/>
    </source>
</evidence>
<evidence type="ECO:0000313" key="14">
    <source>
        <dbReference type="EMBL" id="GAA4723447.1"/>
    </source>
</evidence>
<evidence type="ECO:0000256" key="13">
    <source>
        <dbReference type="PIRNR" id="PIRNR001365"/>
    </source>
</evidence>
<comment type="catalytic activity">
    <reaction evidence="11 12">
        <text>L-aspartate 4-semialdehyde + pyruvate = (2S,4S)-4-hydroxy-2,3,4,5-tetrahydrodipicolinate + H2O + H(+)</text>
        <dbReference type="Rhea" id="RHEA:34171"/>
        <dbReference type="ChEBI" id="CHEBI:15361"/>
        <dbReference type="ChEBI" id="CHEBI:15377"/>
        <dbReference type="ChEBI" id="CHEBI:15378"/>
        <dbReference type="ChEBI" id="CHEBI:67139"/>
        <dbReference type="ChEBI" id="CHEBI:537519"/>
        <dbReference type="EC" id="4.3.3.7"/>
    </reaction>
</comment>
<dbReference type="CDD" id="cd00950">
    <property type="entry name" value="DHDPS"/>
    <property type="match status" value="1"/>
</dbReference>
<dbReference type="EC" id="4.3.3.7" evidence="4 12"/>
<comment type="subunit">
    <text evidence="12">Homotetramer; dimer of dimers.</text>
</comment>
<dbReference type="PROSITE" id="PS00665">
    <property type="entry name" value="DHDPS_1"/>
    <property type="match status" value="1"/>
</dbReference>
<evidence type="ECO:0000256" key="1">
    <source>
        <dbReference type="ARBA" id="ARBA00003294"/>
    </source>
</evidence>
<dbReference type="InterPro" id="IPR020624">
    <property type="entry name" value="Schiff_base-form_aldolases_CS"/>
</dbReference>
<dbReference type="PANTHER" id="PTHR12128:SF66">
    <property type="entry name" value="4-HYDROXY-2-OXOGLUTARATE ALDOLASE, MITOCHONDRIAL"/>
    <property type="match status" value="1"/>
</dbReference>
<evidence type="ECO:0000256" key="3">
    <source>
        <dbReference type="ARBA" id="ARBA00007592"/>
    </source>
</evidence>
<dbReference type="SMART" id="SM01130">
    <property type="entry name" value="DHDPS"/>
    <property type="match status" value="1"/>
</dbReference>
<dbReference type="Gene3D" id="3.20.20.70">
    <property type="entry name" value="Aldolase class I"/>
    <property type="match status" value="1"/>
</dbReference>
<feature type="site" description="Part of a proton relay during catalysis" evidence="12">
    <location>
        <position position="114"/>
    </location>
</feature>
<dbReference type="RefSeq" id="WP_425577282.1">
    <property type="nucleotide sequence ID" value="NZ_BAABKN010000003.1"/>
</dbReference>
<organism evidence="14 15">
    <name type="scientific">Nocardioides endophyticus</name>
    <dbReference type="NCBI Taxonomy" id="1353775"/>
    <lineage>
        <taxon>Bacteria</taxon>
        <taxon>Bacillati</taxon>
        <taxon>Actinomycetota</taxon>
        <taxon>Actinomycetes</taxon>
        <taxon>Propionibacteriales</taxon>
        <taxon>Nocardioidaceae</taxon>
        <taxon>Nocardioides</taxon>
    </lineage>
</organism>
<name>A0ABP8Y838_9ACTN</name>
<comment type="pathway">
    <text evidence="2 12">Amino-acid biosynthesis; L-lysine biosynthesis via DAP pathway; (S)-tetrahydrodipicolinate from L-aspartate: step 3/4.</text>
</comment>
<evidence type="ECO:0000313" key="15">
    <source>
        <dbReference type="Proteomes" id="UP001499882"/>
    </source>
</evidence>
<dbReference type="InterPro" id="IPR020625">
    <property type="entry name" value="Schiff_base-form_aldolases_AS"/>
</dbReference>
<dbReference type="EMBL" id="BAABKN010000003">
    <property type="protein sequence ID" value="GAA4723447.1"/>
    <property type="molecule type" value="Genomic_DNA"/>
</dbReference>
<feature type="active site" description="Proton donor/acceptor" evidence="12">
    <location>
        <position position="140"/>
    </location>
</feature>
<evidence type="ECO:0000256" key="2">
    <source>
        <dbReference type="ARBA" id="ARBA00005120"/>
    </source>
</evidence>
<keyword evidence="5 12" id="KW-0963">Cytoplasm</keyword>
<evidence type="ECO:0000256" key="11">
    <source>
        <dbReference type="ARBA" id="ARBA00047836"/>
    </source>
</evidence>